<keyword evidence="2" id="KW-1185">Reference proteome</keyword>
<dbReference type="EMBL" id="VSSR01000027">
    <property type="protein sequence ID" value="TYL83631.1"/>
    <property type="molecule type" value="Genomic_DNA"/>
</dbReference>
<accession>A0A5S4WQJ2</accession>
<sequence>MSEAEFNLLLDTVRDAMINEDFAPAPEQEFVPRSWSFHATPKGNPMARNPMARTPMAANDNEGAWPLVPFPDGWYAAC</sequence>
<name>A0A5S4WQJ2_9BRAD</name>
<dbReference type="RefSeq" id="WP_148752323.1">
    <property type="nucleotide sequence ID" value="NZ_VSSR01000027.1"/>
</dbReference>
<evidence type="ECO:0000313" key="1">
    <source>
        <dbReference type="EMBL" id="TYL83631.1"/>
    </source>
</evidence>
<dbReference type="OrthoDB" id="8250317at2"/>
<protein>
    <submittedName>
        <fullName evidence="1">Uncharacterized protein</fullName>
    </submittedName>
</protein>
<reference evidence="1 2" key="1">
    <citation type="submission" date="2019-08" db="EMBL/GenBank/DDBJ databases">
        <title>Bradyrhizobium hipponensis sp. nov., a rhizobium isolated from a Lupinus angustifolius root nodule in Tunisia.</title>
        <authorList>
            <person name="Off K."/>
            <person name="Rejili M."/>
            <person name="Mars M."/>
            <person name="Brachmann A."/>
            <person name="Marin M."/>
        </authorList>
    </citation>
    <scope>NUCLEOTIDE SEQUENCE [LARGE SCALE GENOMIC DNA]</scope>
    <source>
        <strain evidence="1 2">CTAW11</strain>
    </source>
</reference>
<gene>
    <name evidence="1" type="ORF">FXB38_18230</name>
</gene>
<evidence type="ECO:0000313" key="2">
    <source>
        <dbReference type="Proteomes" id="UP000324853"/>
    </source>
</evidence>
<proteinExistence type="predicted"/>
<dbReference type="Proteomes" id="UP000324853">
    <property type="component" value="Unassembled WGS sequence"/>
</dbReference>
<comment type="caution">
    <text evidence="1">The sequence shown here is derived from an EMBL/GenBank/DDBJ whole genome shotgun (WGS) entry which is preliminary data.</text>
</comment>
<dbReference type="AlphaFoldDB" id="A0A5S4WQJ2"/>
<organism evidence="1 2">
    <name type="scientific">Bradyrhizobium cytisi</name>
    <dbReference type="NCBI Taxonomy" id="515489"/>
    <lineage>
        <taxon>Bacteria</taxon>
        <taxon>Pseudomonadati</taxon>
        <taxon>Pseudomonadota</taxon>
        <taxon>Alphaproteobacteria</taxon>
        <taxon>Hyphomicrobiales</taxon>
        <taxon>Nitrobacteraceae</taxon>
        <taxon>Bradyrhizobium</taxon>
    </lineage>
</organism>